<dbReference type="OrthoDB" id="4832961at2"/>
<dbReference type="Pfam" id="PF12704">
    <property type="entry name" value="MacB_PCD"/>
    <property type="match status" value="1"/>
</dbReference>
<keyword evidence="12" id="KW-1185">Reference proteome</keyword>
<dbReference type="PANTHER" id="PTHR30572">
    <property type="entry name" value="MEMBRANE COMPONENT OF TRANSPORTER-RELATED"/>
    <property type="match status" value="1"/>
</dbReference>
<dbReference type="Pfam" id="PF02687">
    <property type="entry name" value="FtsX"/>
    <property type="match status" value="1"/>
</dbReference>
<keyword evidence="5 8" id="KW-0472">Membrane</keyword>
<keyword evidence="4 8" id="KW-1133">Transmembrane helix</keyword>
<feature type="transmembrane region" description="Helical" evidence="8">
    <location>
        <begin position="341"/>
        <end position="366"/>
    </location>
</feature>
<evidence type="ECO:0000256" key="4">
    <source>
        <dbReference type="ARBA" id="ARBA00022989"/>
    </source>
</evidence>
<dbReference type="GO" id="GO:0005886">
    <property type="term" value="C:plasma membrane"/>
    <property type="evidence" value="ECO:0007669"/>
    <property type="project" value="UniProtKB-SubCell"/>
</dbReference>
<keyword evidence="2" id="KW-1003">Cell membrane</keyword>
<evidence type="ECO:0000313" key="12">
    <source>
        <dbReference type="Proteomes" id="UP000487268"/>
    </source>
</evidence>
<dbReference type="Proteomes" id="UP000487268">
    <property type="component" value="Unassembled WGS sequence"/>
</dbReference>
<accession>A0A7K0BPB3</accession>
<proteinExistence type="inferred from homology"/>
<dbReference type="InterPro" id="IPR025857">
    <property type="entry name" value="MacB_PCD"/>
</dbReference>
<dbReference type="RefSeq" id="WP_153531073.1">
    <property type="nucleotide sequence ID" value="NZ_WEGH01000001.1"/>
</dbReference>
<evidence type="ECO:0000256" key="2">
    <source>
        <dbReference type="ARBA" id="ARBA00022475"/>
    </source>
</evidence>
<sequence length="461" mass="46693">MSTSFFLLYLRRELLRRKRQAVVIALGLAVGVGLVVTVGAATDGVQKAQVAVLHGLYGIGTDLTVTTAPPKSDDNSKVVTPTDTPQHHDFLGPSMGLGVLDAAKLADIARVPGVQAAAGGLTLTNTKINLAAAKDVKSLPIPTSTTVNGLDVAHQGLGPYASVKIDKGRSFTGADAAARVAVVDSAWAAANKVKVGSVLVLANKRFTVIGLAGQGQNAPNIYVPLGPAQALSSFQSMKTLAGRVTTIYVKAANGAALDSVQKNVTRLVPGATVTSSSNLAGAVSGSLASAAGLAKDLGRWLAIASMAAAFLMASLLTLAAVTRRVREFGTLKAIGWRSRQIVLQLMGEALITGIIGAALGVALGFAGSALVEWLAPELRATVAENPGSAPPEVSTISGGGVNTRVAPGSTHTVAVHLTAPMTLSAILLAVLLAIAGGLVAGSFGGWRAARLRPAEALGRVA</sequence>
<dbReference type="InterPro" id="IPR050250">
    <property type="entry name" value="Macrolide_Exporter_MacB"/>
</dbReference>
<evidence type="ECO:0000259" key="10">
    <source>
        <dbReference type="Pfam" id="PF12704"/>
    </source>
</evidence>
<feature type="domain" description="MacB-like periplasmic core" evidence="10">
    <location>
        <begin position="23"/>
        <end position="266"/>
    </location>
</feature>
<keyword evidence="3 8" id="KW-0812">Transmembrane</keyword>
<reference evidence="11 12" key="1">
    <citation type="submission" date="2019-10" db="EMBL/GenBank/DDBJ databases">
        <title>Actinomadura rubteroloni sp. nov. and Actinomadura macrotermitis sp. nov., isolated from the gut of fungus growing-termite Macrotermes natalensis.</title>
        <authorList>
            <person name="Benndorf R."/>
            <person name="Martin K."/>
            <person name="Kuefner M."/>
            <person name="De Beer W."/>
            <person name="Kaster A.-K."/>
            <person name="Vollmers J."/>
            <person name="Poulsen M."/>
            <person name="Beemelmanns C."/>
        </authorList>
    </citation>
    <scope>NUCLEOTIDE SEQUENCE [LARGE SCALE GENOMIC DNA]</scope>
    <source>
        <strain evidence="11 12">RB68</strain>
    </source>
</reference>
<dbReference type="InterPro" id="IPR003838">
    <property type="entry name" value="ABC3_permease_C"/>
</dbReference>
<evidence type="ECO:0000256" key="5">
    <source>
        <dbReference type="ARBA" id="ARBA00023136"/>
    </source>
</evidence>
<evidence type="ECO:0000256" key="8">
    <source>
        <dbReference type="SAM" id="Phobius"/>
    </source>
</evidence>
<evidence type="ECO:0000259" key="9">
    <source>
        <dbReference type="Pfam" id="PF02687"/>
    </source>
</evidence>
<name>A0A7K0BPB3_9ACTN</name>
<feature type="transmembrane region" description="Helical" evidence="8">
    <location>
        <begin position="300"/>
        <end position="321"/>
    </location>
</feature>
<evidence type="ECO:0000256" key="1">
    <source>
        <dbReference type="ARBA" id="ARBA00004651"/>
    </source>
</evidence>
<feature type="region of interest" description="Disordered" evidence="7">
    <location>
        <begin position="68"/>
        <end position="87"/>
    </location>
</feature>
<feature type="domain" description="ABC3 transporter permease C-terminal" evidence="9">
    <location>
        <begin position="302"/>
        <end position="439"/>
    </location>
</feature>
<evidence type="ECO:0000256" key="6">
    <source>
        <dbReference type="ARBA" id="ARBA00038076"/>
    </source>
</evidence>
<dbReference type="GO" id="GO:0022857">
    <property type="term" value="F:transmembrane transporter activity"/>
    <property type="evidence" value="ECO:0007669"/>
    <property type="project" value="TreeGrafter"/>
</dbReference>
<feature type="transmembrane region" description="Helical" evidence="8">
    <location>
        <begin position="21"/>
        <end position="41"/>
    </location>
</feature>
<evidence type="ECO:0000313" key="11">
    <source>
        <dbReference type="EMBL" id="MQY03040.1"/>
    </source>
</evidence>
<evidence type="ECO:0008006" key="13">
    <source>
        <dbReference type="Google" id="ProtNLM"/>
    </source>
</evidence>
<protein>
    <recommendedName>
        <fullName evidence="13">ABC transporter permease</fullName>
    </recommendedName>
</protein>
<dbReference type="PANTHER" id="PTHR30572:SF4">
    <property type="entry name" value="ABC TRANSPORTER PERMEASE YTRF"/>
    <property type="match status" value="1"/>
</dbReference>
<feature type="transmembrane region" description="Helical" evidence="8">
    <location>
        <begin position="425"/>
        <end position="446"/>
    </location>
</feature>
<dbReference type="EMBL" id="WEGH01000001">
    <property type="protein sequence ID" value="MQY03040.1"/>
    <property type="molecule type" value="Genomic_DNA"/>
</dbReference>
<evidence type="ECO:0000256" key="3">
    <source>
        <dbReference type="ARBA" id="ARBA00022692"/>
    </source>
</evidence>
<evidence type="ECO:0000256" key="7">
    <source>
        <dbReference type="SAM" id="MobiDB-lite"/>
    </source>
</evidence>
<comment type="caution">
    <text evidence="11">The sequence shown here is derived from an EMBL/GenBank/DDBJ whole genome shotgun (WGS) entry which is preliminary data.</text>
</comment>
<comment type="similarity">
    <text evidence="6">Belongs to the ABC-4 integral membrane protein family.</text>
</comment>
<comment type="subcellular location">
    <subcellularLocation>
        <location evidence="1">Cell membrane</location>
        <topology evidence="1">Multi-pass membrane protein</topology>
    </subcellularLocation>
</comment>
<organism evidence="11 12">
    <name type="scientific">Actinomadura macrotermitis</name>
    <dbReference type="NCBI Taxonomy" id="2585200"/>
    <lineage>
        <taxon>Bacteria</taxon>
        <taxon>Bacillati</taxon>
        <taxon>Actinomycetota</taxon>
        <taxon>Actinomycetes</taxon>
        <taxon>Streptosporangiales</taxon>
        <taxon>Thermomonosporaceae</taxon>
        <taxon>Actinomadura</taxon>
    </lineage>
</organism>
<gene>
    <name evidence="11" type="ORF">ACRB68_10750</name>
</gene>
<dbReference type="AlphaFoldDB" id="A0A7K0BPB3"/>